<dbReference type="SUPFAM" id="SSF46458">
    <property type="entry name" value="Globin-like"/>
    <property type="match status" value="1"/>
</dbReference>
<dbReference type="GO" id="GO:0004888">
    <property type="term" value="F:transmembrane signaling receptor activity"/>
    <property type="evidence" value="ECO:0007669"/>
    <property type="project" value="InterPro"/>
</dbReference>
<comment type="similarity">
    <text evidence="2">Belongs to the methyl-accepting chemotaxis (MCP) protein family.</text>
</comment>
<evidence type="ECO:0000256" key="2">
    <source>
        <dbReference type="ARBA" id="ARBA00029447"/>
    </source>
</evidence>
<evidence type="ECO:0000256" key="1">
    <source>
        <dbReference type="ARBA" id="ARBA00023224"/>
    </source>
</evidence>
<dbReference type="CDD" id="cd01068">
    <property type="entry name" value="globin_sensor"/>
    <property type="match status" value="1"/>
</dbReference>
<dbReference type="SMART" id="SM00283">
    <property type="entry name" value="MA"/>
    <property type="match status" value="1"/>
</dbReference>
<evidence type="ECO:0000313" key="8">
    <source>
        <dbReference type="Proteomes" id="UP000289691"/>
    </source>
</evidence>
<evidence type="ECO:0000313" key="7">
    <source>
        <dbReference type="EMBL" id="RXK47008.1"/>
    </source>
</evidence>
<dbReference type="InterPro" id="IPR012292">
    <property type="entry name" value="Globin/Proto"/>
</dbReference>
<evidence type="ECO:0000259" key="6">
    <source>
        <dbReference type="PROSITE" id="PS50111"/>
    </source>
</evidence>
<feature type="region of interest" description="Disordered" evidence="5">
    <location>
        <begin position="509"/>
        <end position="567"/>
    </location>
</feature>
<gene>
    <name evidence="7" type="ORF">EAF64_17875</name>
</gene>
<dbReference type="InterPro" id="IPR044398">
    <property type="entry name" value="Globin-sensor_dom"/>
</dbReference>
<dbReference type="GO" id="GO:0016020">
    <property type="term" value="C:membrane"/>
    <property type="evidence" value="ECO:0007669"/>
    <property type="project" value="InterPro"/>
</dbReference>
<keyword evidence="4" id="KW-0175">Coiled coil</keyword>
<proteinExistence type="inferred from homology"/>
<dbReference type="InterPro" id="IPR009050">
    <property type="entry name" value="Globin-like_sf"/>
</dbReference>
<dbReference type="InterPro" id="IPR004090">
    <property type="entry name" value="Chemotax_Me-accpt_rcpt"/>
</dbReference>
<evidence type="ECO:0000256" key="3">
    <source>
        <dbReference type="PROSITE-ProRule" id="PRU00284"/>
    </source>
</evidence>
<dbReference type="Gene3D" id="1.10.287.950">
    <property type="entry name" value="Methyl-accepting chemotaxis protein"/>
    <property type="match status" value="1"/>
</dbReference>
<dbReference type="GO" id="GO:0006935">
    <property type="term" value="P:chemotaxis"/>
    <property type="evidence" value="ECO:0007669"/>
    <property type="project" value="InterPro"/>
</dbReference>
<reference evidence="7 8" key="1">
    <citation type="submission" date="2019-01" db="EMBL/GenBank/DDBJ databases">
        <title>Halorientalis sp. F13-25 a new haloarchaeum isolated from hypersaline water.</title>
        <authorList>
            <person name="Ana D.-V."/>
            <person name="Cristina S.-P."/>
            <person name="Antonio V."/>
        </authorList>
    </citation>
    <scope>NUCLEOTIDE SEQUENCE [LARGE SCALE GENOMIC DNA]</scope>
    <source>
        <strain evidence="7 8">F13-25</strain>
    </source>
</reference>
<dbReference type="Proteomes" id="UP000289691">
    <property type="component" value="Unassembled WGS sequence"/>
</dbReference>
<dbReference type="PRINTS" id="PR00260">
    <property type="entry name" value="CHEMTRNSDUCR"/>
</dbReference>
<keyword evidence="1 3" id="KW-0807">Transducer</keyword>
<evidence type="ECO:0000256" key="4">
    <source>
        <dbReference type="SAM" id="Coils"/>
    </source>
</evidence>
<sequence>MERRLDQRGSVASGQSLGTDYTTDEIASALDLDRTEINWRKEFVNFGPDDAERLERLQPIIDENREELVDAFLKPVFATPETKEITDRSPRNADALNSIVSGYYDTVVNGDYGPDYFRHRTRIGMLHDKLDMPLHYFAGMFSNITTTLIDALCEDIAGTYQSEFDEETSVQAVSELQTAKESLKSLVRILNLDMQVVNDTYLYSFTESLRDEIEASQEMRETVSESIETAQESSVTVSENTAELRELIEDFNERSASVATEVSDLSATVEEIAASSQSANETSREASEKVQTGKERAAESVAAMEDIEEAQADLQERIDGLVAVVDEMDEIVEVINDIADQTNILALNASIEAARAGEAGSGFAVVADEVKSLAEQTQNEAGEVESLLESVTDEIEEASDQLETVAGSVTAGQSKIEETDEVLDDIKTRVDDASASMDEVATATDNQAASTEEVSSMLDTLDDRAREMVAEVESLETETEAQATQMEAIAEATDSLERGSRLELTDVTSKGDWNGEMYPTQPNADRAASSRDGMTDGGSLQREWEAAPIESGGSELPSGVSADLYGKLPDAMPDEMIAQLDRETLERIADGETGGFR</sequence>
<dbReference type="InterPro" id="IPR004089">
    <property type="entry name" value="MCPsignal_dom"/>
</dbReference>
<comment type="caution">
    <text evidence="7">The sequence shown here is derived from an EMBL/GenBank/DDBJ whole genome shotgun (WGS) entry which is preliminary data.</text>
</comment>
<dbReference type="CDD" id="cd11386">
    <property type="entry name" value="MCP_signal"/>
    <property type="match status" value="1"/>
</dbReference>
<dbReference type="GO" id="GO:0020037">
    <property type="term" value="F:heme binding"/>
    <property type="evidence" value="ECO:0007669"/>
    <property type="project" value="InterPro"/>
</dbReference>
<dbReference type="EMBL" id="RDFA01000007">
    <property type="protein sequence ID" value="RXK47008.1"/>
    <property type="molecule type" value="Genomic_DNA"/>
</dbReference>
<evidence type="ECO:0000256" key="5">
    <source>
        <dbReference type="SAM" id="MobiDB-lite"/>
    </source>
</evidence>
<dbReference type="RefSeq" id="WP_129070341.1">
    <property type="nucleotide sequence ID" value="NZ_RDFA01000007.1"/>
</dbReference>
<dbReference type="GO" id="GO:0007165">
    <property type="term" value="P:signal transduction"/>
    <property type="evidence" value="ECO:0007669"/>
    <property type="project" value="UniProtKB-KW"/>
</dbReference>
<dbReference type="Pfam" id="PF00015">
    <property type="entry name" value="MCPsignal"/>
    <property type="match status" value="1"/>
</dbReference>
<dbReference type="OrthoDB" id="8523at2157"/>
<name>A0A498KYQ5_9EURY</name>
<accession>A0A498KYQ5</accession>
<dbReference type="PROSITE" id="PS50111">
    <property type="entry name" value="CHEMOTAXIS_TRANSDUC_2"/>
    <property type="match status" value="1"/>
</dbReference>
<feature type="compositionally biased region" description="Basic and acidic residues" evidence="5">
    <location>
        <begin position="282"/>
        <end position="296"/>
    </location>
</feature>
<keyword evidence="8" id="KW-1185">Reference proteome</keyword>
<protein>
    <submittedName>
        <fullName evidence="7">Globin-coupled sensor protein</fullName>
    </submittedName>
</protein>
<dbReference type="Pfam" id="PF11563">
    <property type="entry name" value="Protoglobin"/>
    <property type="match status" value="1"/>
</dbReference>
<dbReference type="PANTHER" id="PTHR32089">
    <property type="entry name" value="METHYL-ACCEPTING CHEMOTAXIS PROTEIN MCPB"/>
    <property type="match status" value="1"/>
</dbReference>
<dbReference type="Gene3D" id="1.10.490.10">
    <property type="entry name" value="Globins"/>
    <property type="match status" value="1"/>
</dbReference>
<dbReference type="AlphaFoldDB" id="A0A498KYQ5"/>
<dbReference type="GO" id="GO:0019825">
    <property type="term" value="F:oxygen binding"/>
    <property type="evidence" value="ECO:0007669"/>
    <property type="project" value="InterPro"/>
</dbReference>
<feature type="coiled-coil region" evidence="4">
    <location>
        <begin position="297"/>
        <end position="324"/>
    </location>
</feature>
<feature type="domain" description="Methyl-accepting transducer" evidence="6">
    <location>
        <begin position="226"/>
        <end position="462"/>
    </location>
</feature>
<feature type="region of interest" description="Disordered" evidence="5">
    <location>
        <begin position="274"/>
        <end position="296"/>
    </location>
</feature>
<organism evidence="7 8">
    <name type="scientific">Halorientalis pallida</name>
    <dbReference type="NCBI Taxonomy" id="2479928"/>
    <lineage>
        <taxon>Archaea</taxon>
        <taxon>Methanobacteriati</taxon>
        <taxon>Methanobacteriota</taxon>
        <taxon>Stenosarchaea group</taxon>
        <taxon>Halobacteria</taxon>
        <taxon>Halobacteriales</taxon>
        <taxon>Haloarculaceae</taxon>
        <taxon>Halorientalis</taxon>
    </lineage>
</organism>
<feature type="coiled-coil region" evidence="4">
    <location>
        <begin position="374"/>
        <end position="408"/>
    </location>
</feature>
<dbReference type="InterPro" id="IPR039379">
    <property type="entry name" value="Protoglobin_sensor_dom"/>
</dbReference>
<dbReference type="PANTHER" id="PTHR32089:SF112">
    <property type="entry name" value="LYSOZYME-LIKE PROTEIN-RELATED"/>
    <property type="match status" value="1"/>
</dbReference>
<dbReference type="SUPFAM" id="SSF58104">
    <property type="entry name" value="Methyl-accepting chemotaxis protein (MCP) signaling domain"/>
    <property type="match status" value="1"/>
</dbReference>